<name>A0ABY7TDW6_9SPHI</name>
<accession>A0ABY7TDW6</accession>
<keyword evidence="1" id="KW-0472">Membrane</keyword>
<evidence type="ECO:0000313" key="3">
    <source>
        <dbReference type="Proteomes" id="UP001216139"/>
    </source>
</evidence>
<feature type="transmembrane region" description="Helical" evidence="1">
    <location>
        <begin position="189"/>
        <end position="209"/>
    </location>
</feature>
<keyword evidence="1" id="KW-0812">Transmembrane</keyword>
<feature type="transmembrane region" description="Helical" evidence="1">
    <location>
        <begin position="155"/>
        <end position="177"/>
    </location>
</feature>
<organism evidence="2 3">
    <name type="scientific">Mucilaginibacter jinjuensis</name>
    <dbReference type="NCBI Taxonomy" id="1176721"/>
    <lineage>
        <taxon>Bacteria</taxon>
        <taxon>Pseudomonadati</taxon>
        <taxon>Bacteroidota</taxon>
        <taxon>Sphingobacteriia</taxon>
        <taxon>Sphingobacteriales</taxon>
        <taxon>Sphingobacteriaceae</taxon>
        <taxon>Mucilaginibacter</taxon>
    </lineage>
</organism>
<sequence>MIITQSQSQNLYQYLSGIFSYRETLTEVYDHLLSALEIYDGSLTFDDAVNTIIRTDFGGKEKFYELEKRFKATTSDEIKSQIWGTFRSNIKSWGVAFGLIFFLLGFKYQVGFNNKDLVMLVMLLASALQLSLDALRRFRSGRLYGSQKKSVKDRILLNVTAIPMRFILAIILLNTKYAGQLLSLISPGLQFGMILIVYTALLTFLVSYYQCFHKEYRFKAINN</sequence>
<protein>
    <submittedName>
        <fullName evidence="2">Uncharacterized protein</fullName>
    </submittedName>
</protein>
<dbReference type="Proteomes" id="UP001216139">
    <property type="component" value="Chromosome"/>
</dbReference>
<dbReference type="EMBL" id="CP117167">
    <property type="protein sequence ID" value="WCT13898.1"/>
    <property type="molecule type" value="Genomic_DNA"/>
</dbReference>
<keyword evidence="1" id="KW-1133">Transmembrane helix</keyword>
<reference evidence="2 3" key="1">
    <citation type="submission" date="2023-02" db="EMBL/GenBank/DDBJ databases">
        <title>Genome sequence of Mucilaginibacter jinjuensis strain KACC 16571.</title>
        <authorList>
            <person name="Kim S."/>
            <person name="Heo J."/>
            <person name="Kwon S.-W."/>
        </authorList>
    </citation>
    <scope>NUCLEOTIDE SEQUENCE [LARGE SCALE GENOMIC DNA]</scope>
    <source>
        <strain evidence="2 3">KACC 16571</strain>
    </source>
</reference>
<feature type="transmembrane region" description="Helical" evidence="1">
    <location>
        <begin position="117"/>
        <end position="135"/>
    </location>
</feature>
<evidence type="ECO:0000313" key="2">
    <source>
        <dbReference type="EMBL" id="WCT13898.1"/>
    </source>
</evidence>
<proteinExistence type="predicted"/>
<evidence type="ECO:0000256" key="1">
    <source>
        <dbReference type="SAM" id="Phobius"/>
    </source>
</evidence>
<keyword evidence="3" id="KW-1185">Reference proteome</keyword>
<dbReference type="RefSeq" id="WP_273632202.1">
    <property type="nucleotide sequence ID" value="NZ_CP117167.1"/>
</dbReference>
<feature type="transmembrane region" description="Helical" evidence="1">
    <location>
        <begin position="93"/>
        <end position="111"/>
    </location>
</feature>
<gene>
    <name evidence="2" type="ORF">PQO05_08125</name>
</gene>